<comment type="similarity">
    <text evidence="1">Belongs to the alpha-carbonic anhydrase family.</text>
</comment>
<feature type="region of interest" description="Disordered" evidence="7">
    <location>
        <begin position="25"/>
        <end position="55"/>
    </location>
</feature>
<accession>A0A937K169</accession>
<dbReference type="PROSITE" id="PS51144">
    <property type="entry name" value="ALPHA_CA_2"/>
    <property type="match status" value="1"/>
</dbReference>
<evidence type="ECO:0000256" key="2">
    <source>
        <dbReference type="ARBA" id="ARBA00012925"/>
    </source>
</evidence>
<dbReference type="Gene3D" id="3.10.200.10">
    <property type="entry name" value="Alpha carbonic anhydrase"/>
    <property type="match status" value="1"/>
</dbReference>
<evidence type="ECO:0000259" key="8">
    <source>
        <dbReference type="PROSITE" id="PS51144"/>
    </source>
</evidence>
<dbReference type="CDD" id="cd03124">
    <property type="entry name" value="alpha_CA_prokaryotic_like"/>
    <property type="match status" value="1"/>
</dbReference>
<evidence type="ECO:0000256" key="1">
    <source>
        <dbReference type="ARBA" id="ARBA00010718"/>
    </source>
</evidence>
<dbReference type="EC" id="4.2.1.1" evidence="2"/>
<protein>
    <recommendedName>
        <fullName evidence="2">carbonic anhydrase</fullName>
        <ecNumber evidence="2">4.2.1.1</ecNumber>
    </recommendedName>
</protein>
<dbReference type="SUPFAM" id="SSF51069">
    <property type="entry name" value="Carbonic anhydrase"/>
    <property type="match status" value="1"/>
</dbReference>
<sequence>MKEIKISIVVLLSIFLTACTSKNNKEADESQTEVSELQKDEPSVPDKQWTYKGETGPDHWAEIDTNYCDGKAQSPIDIIDAVVSEDITPIDIHYNNATKIHDVTNNGHSIQYNFSEGDYINVEGKKYSLKQFHFHEPAEHTIKGVRYPIVLHLAHMSADNEYAVIALLGEEKSSNNPVFEFLNSYLPLQVDEKKEINESFNMNSIFPEDKSYFTYTGSLTTPPCTENVKWFVMQQALPVSNELISTLQEIMPINNYRKTQPLNGRTIWASN</sequence>
<comment type="caution">
    <text evidence="9">The sequence shown here is derived from an EMBL/GenBank/DDBJ whole genome shotgun (WGS) entry which is preliminary data.</text>
</comment>
<dbReference type="GO" id="GO:0004089">
    <property type="term" value="F:carbonate dehydratase activity"/>
    <property type="evidence" value="ECO:0007669"/>
    <property type="project" value="UniProtKB-EC"/>
</dbReference>
<organism evidence="9 10">
    <name type="scientific">Fulvivirga sediminis</name>
    <dbReference type="NCBI Taxonomy" id="2803949"/>
    <lineage>
        <taxon>Bacteria</taxon>
        <taxon>Pseudomonadati</taxon>
        <taxon>Bacteroidota</taxon>
        <taxon>Cytophagia</taxon>
        <taxon>Cytophagales</taxon>
        <taxon>Fulvivirgaceae</taxon>
        <taxon>Fulvivirga</taxon>
    </lineage>
</organism>
<dbReference type="PANTHER" id="PTHR18952:SF265">
    <property type="entry name" value="CARBONIC ANHYDRASE"/>
    <property type="match status" value="1"/>
</dbReference>
<feature type="domain" description="Alpha-carbonic anhydrase" evidence="8">
    <location>
        <begin position="47"/>
        <end position="271"/>
    </location>
</feature>
<reference evidence="9" key="1">
    <citation type="submission" date="2021-01" db="EMBL/GenBank/DDBJ databases">
        <title>Fulvivirga kasyanovii gen. nov., sp nov., a novel member of the phylum Bacteroidetes isolated from seawater in a mussel farm.</title>
        <authorList>
            <person name="Zhao L.-H."/>
            <person name="Wang Z.-J."/>
        </authorList>
    </citation>
    <scope>NUCLEOTIDE SEQUENCE</scope>
    <source>
        <strain evidence="9">2943</strain>
    </source>
</reference>
<keyword evidence="4" id="KW-0862">Zinc</keyword>
<evidence type="ECO:0000313" key="10">
    <source>
        <dbReference type="Proteomes" id="UP000659388"/>
    </source>
</evidence>
<keyword evidence="5" id="KW-0456">Lyase</keyword>
<dbReference type="EMBL" id="JAESIY010000004">
    <property type="protein sequence ID" value="MBL3656352.1"/>
    <property type="molecule type" value="Genomic_DNA"/>
</dbReference>
<comment type="catalytic activity">
    <reaction evidence="6">
        <text>hydrogencarbonate + H(+) = CO2 + H2O</text>
        <dbReference type="Rhea" id="RHEA:10748"/>
        <dbReference type="ChEBI" id="CHEBI:15377"/>
        <dbReference type="ChEBI" id="CHEBI:15378"/>
        <dbReference type="ChEBI" id="CHEBI:16526"/>
        <dbReference type="ChEBI" id="CHEBI:17544"/>
        <dbReference type="EC" id="4.2.1.1"/>
    </reaction>
</comment>
<dbReference type="SMART" id="SM01057">
    <property type="entry name" value="Carb_anhydrase"/>
    <property type="match status" value="1"/>
</dbReference>
<proteinExistence type="inferred from homology"/>
<dbReference type="GO" id="GO:0008270">
    <property type="term" value="F:zinc ion binding"/>
    <property type="evidence" value="ECO:0007669"/>
    <property type="project" value="InterPro"/>
</dbReference>
<dbReference type="InterPro" id="IPR023561">
    <property type="entry name" value="Carbonic_anhydrase_a-class"/>
</dbReference>
<name>A0A937K169_9BACT</name>
<dbReference type="AlphaFoldDB" id="A0A937K169"/>
<dbReference type="InterPro" id="IPR036398">
    <property type="entry name" value="CA_dom_sf"/>
</dbReference>
<evidence type="ECO:0000256" key="3">
    <source>
        <dbReference type="ARBA" id="ARBA00022723"/>
    </source>
</evidence>
<evidence type="ECO:0000256" key="7">
    <source>
        <dbReference type="SAM" id="MobiDB-lite"/>
    </source>
</evidence>
<dbReference type="PROSITE" id="PS51257">
    <property type="entry name" value="PROKAR_LIPOPROTEIN"/>
    <property type="match status" value="1"/>
</dbReference>
<dbReference type="InterPro" id="IPR041891">
    <property type="entry name" value="Alpha_CA_prokaryot-like"/>
</dbReference>
<dbReference type="Proteomes" id="UP000659388">
    <property type="component" value="Unassembled WGS sequence"/>
</dbReference>
<dbReference type="PANTHER" id="PTHR18952">
    <property type="entry name" value="CARBONIC ANHYDRASE"/>
    <property type="match status" value="1"/>
</dbReference>
<dbReference type="RefSeq" id="WP_202244137.1">
    <property type="nucleotide sequence ID" value="NZ_JAESIY010000004.1"/>
</dbReference>
<keyword evidence="10" id="KW-1185">Reference proteome</keyword>
<evidence type="ECO:0000256" key="6">
    <source>
        <dbReference type="ARBA" id="ARBA00048348"/>
    </source>
</evidence>
<evidence type="ECO:0000256" key="5">
    <source>
        <dbReference type="ARBA" id="ARBA00023239"/>
    </source>
</evidence>
<dbReference type="Pfam" id="PF00194">
    <property type="entry name" value="Carb_anhydrase"/>
    <property type="match status" value="1"/>
</dbReference>
<evidence type="ECO:0000256" key="4">
    <source>
        <dbReference type="ARBA" id="ARBA00022833"/>
    </source>
</evidence>
<evidence type="ECO:0000313" key="9">
    <source>
        <dbReference type="EMBL" id="MBL3656352.1"/>
    </source>
</evidence>
<gene>
    <name evidence="9" type="ORF">JL102_09445</name>
</gene>
<keyword evidence="3" id="KW-0479">Metal-binding</keyword>
<dbReference type="InterPro" id="IPR001148">
    <property type="entry name" value="CA_dom"/>
</dbReference>